<dbReference type="Pfam" id="PF00005">
    <property type="entry name" value="ABC_tran"/>
    <property type="match status" value="2"/>
</dbReference>
<protein>
    <submittedName>
        <fullName evidence="11">ABC transporter, putative</fullName>
    </submittedName>
</protein>
<feature type="transmembrane region" description="Helical" evidence="9">
    <location>
        <begin position="347"/>
        <end position="365"/>
    </location>
</feature>
<evidence type="ECO:0000313" key="12">
    <source>
        <dbReference type="Proteomes" id="UP000051952"/>
    </source>
</evidence>
<dbReference type="VEuPathDB" id="TriTrypDB:BSAL_05145"/>
<gene>
    <name evidence="11" type="ORF">BSAL_05145</name>
</gene>
<evidence type="ECO:0000256" key="1">
    <source>
        <dbReference type="ARBA" id="ARBA00004141"/>
    </source>
</evidence>
<comment type="subcellular location">
    <subcellularLocation>
        <location evidence="1">Membrane</location>
        <topology evidence="1">Multi-pass membrane protein</topology>
    </subcellularLocation>
</comment>
<dbReference type="PANTHER" id="PTHR19229:SF262">
    <property type="entry name" value="TRANSPORTER, PUTATIVE-RELATED"/>
    <property type="match status" value="1"/>
</dbReference>
<keyword evidence="2" id="KW-0813">Transport</keyword>
<dbReference type="GO" id="GO:0005319">
    <property type="term" value="F:lipid transporter activity"/>
    <property type="evidence" value="ECO:0007669"/>
    <property type="project" value="TreeGrafter"/>
</dbReference>
<dbReference type="PROSITE" id="PS00211">
    <property type="entry name" value="ABC_TRANSPORTER_1"/>
    <property type="match status" value="2"/>
</dbReference>
<feature type="domain" description="ABC transporter" evidence="10">
    <location>
        <begin position="1441"/>
        <end position="1671"/>
    </location>
</feature>
<evidence type="ECO:0000256" key="7">
    <source>
        <dbReference type="ARBA" id="ARBA00022989"/>
    </source>
</evidence>
<dbReference type="Proteomes" id="UP000051952">
    <property type="component" value="Unassembled WGS sequence"/>
</dbReference>
<feature type="transmembrane region" description="Helical" evidence="9">
    <location>
        <begin position="489"/>
        <end position="505"/>
    </location>
</feature>
<dbReference type="GO" id="GO:0005524">
    <property type="term" value="F:ATP binding"/>
    <property type="evidence" value="ECO:0007669"/>
    <property type="project" value="UniProtKB-KW"/>
</dbReference>
<feature type="transmembrane region" description="Helical" evidence="9">
    <location>
        <begin position="386"/>
        <end position="419"/>
    </location>
</feature>
<keyword evidence="8 9" id="KW-0472">Membrane</keyword>
<feature type="transmembrane region" description="Helical" evidence="9">
    <location>
        <begin position="1019"/>
        <end position="1038"/>
    </location>
</feature>
<dbReference type="InterPro" id="IPR026082">
    <property type="entry name" value="ABCA"/>
</dbReference>
<feature type="transmembrane region" description="Helical" evidence="9">
    <location>
        <begin position="1183"/>
        <end position="1206"/>
    </location>
</feature>
<sequence>MSAVKDGNAKERACRMQRTHVGDDRVSGAQQFVACVVKHVHEKRRDVITSLLEFWLPPLFIIGSIILWSVFSSGTVASRQFVDYGAPGDLAQASTSFGTMRSTLCVNETVNPSGINGFAACNASAAVTCFARHRLVPVHGLCTSDIGGVTAFMVFLAGGPSESLIYPLGLDDIILAQWLTKFVGIEEDGTNSNTPKAALTNSGRLRFAPNTTRTHDVVTYFNSTSALFRYAFGGVFGTPADAARAVVNQDEEGTNWGIVNIMNMTSLDYNVEIRLNHSSMPETQQIINKNYLGGVDEKNVLYVLSGFYTIEWLLGKYYLEEVVSVPFSVVPPMVAPMGFATYDKQTFLAFSGTIIPLLIVLGFLYPVSQLAKRIVMEKELRIREAMFIMGLTNVPFYGAWIAVHAAQHVVTALLISMLLKVTYLTRADFGVLFFTFFLFEMSTIALCGLVSSLFSKARLAALVTPLVYFATAIPLFVLEGASGSTKRGMFVLSPTAFAGAIQLIFQRELGGGLGSKDVTDKNDDPAIIVIFLMLAMDTLLYFVLWLWADAVVPNDWGTPRSCFFWATEPARAVARWVRGVPEESAAEDLPDGRSPQGVYEEAPVDDKTTVELVGLRKVFTRGSKPFVAVNNLYWQLREGEISVLLGHNGAGKTTTMNLMTGMLEADGGDCYVYGYSVRHELSMVRREIGFCPQHNILWPDLTCEEHLRFYGAIKGVTGEALDAAVTSILGSVDLGDKRDYCASALSGGQKRKLSVAIAFVGGSRLIFLDEPTAGMDVGARRHMWGLLQQMASTHTILLSTHFMDEADLLGHSIGIMSSGALQCSGSSLFLKSRLGVGYSIVLGVEQHVNRQTVDQAMRRHVAEAALLGAGPGEITYRLPASAAGRFPALLSMLECDGASIGIRNFSISATTLEEIFLQLAHGAEELHRVRQGDVGAVANASVASPSAVDVRGVASDFSAQSEVEMNTIHVVSKKGRSAVWNVRRLEPGSAELAMTQMKAMLTKRLNNSMRDRRTQCLQVVLPIACLLLAMILTLISFFSTPELVISSALYKETTITDLQGCAGLFDQSISIPGTILREPSGLANALNLSEYLRATANSHGDLPRYGAISCEDAELGAALGGAAAQSVVFFNSSSYHELPIGVYNYFNSIYRKSMGPLSSAMRLVSNPMPKTAREEAFESSIRSMMIGIIIMIPFTFIPSTFVAWVVKERECKARHLQSVSGLGFGVYWVSNFLFDTASFLVTMTLAIVVFAIFGRTEYVGADAIGATILLLFFYGLAGVAFAYLVSFLFTEHSTAQNIVMLVNFITGFLLVIVVFILSIVDSTKDVSKVLAYIFRIVPSYALGDGIINLAILPMNRAFGSDDTQWTMSVAGADILYMALECPIALLIVFFIDHPRRRMKMQALLHDPDAAPEVILGEDEDVARERREVENTAASGRAGDLVVVKNMRKAYSNGKVAVRNLSFGVHPGEVFGFLGTNGAGKTTTISMLCQEFFPSSGHGYIAGYDIVNAAEDALRCIGYCPQFDALLDLLTVEEHLWMYAGVRGIVAEDRGTIVQELADLCELTQYMQSVSSELSGGNKRKLSVALSLLGGPRVVFLDEPSAGMDPVARRGLWTAIETVADNCSVVLTTHHLEEVEALAHRVGIMVDGTLRCIGDKLHLKTKYGSGFELSMKVASKDRCGLMEEFVRVNIPAAKLSESHGLRYTYELPQDTRLSTMFSLLEDSKGVLGVTDYSVSQTSIEQVFLRISAEAEAARNGLRYTYELPQDTRLSTMFSLLEDSKGVLGVTDYSVSQTSIEQVFLRISAEAEAARMLQECLQSSPPRESIL</sequence>
<dbReference type="InterPro" id="IPR013525">
    <property type="entry name" value="ABC2_TM"/>
</dbReference>
<dbReference type="Pfam" id="PF23321">
    <property type="entry name" value="R1_ABCA1"/>
    <property type="match status" value="1"/>
</dbReference>
<dbReference type="InterPro" id="IPR027417">
    <property type="entry name" value="P-loop_NTPase"/>
</dbReference>
<keyword evidence="3 9" id="KW-0812">Transmembrane</keyword>
<feature type="transmembrane region" description="Helical" evidence="9">
    <location>
        <begin position="431"/>
        <end position="454"/>
    </location>
</feature>
<feature type="transmembrane region" description="Helical" evidence="9">
    <location>
        <begin position="1264"/>
        <end position="1286"/>
    </location>
</feature>
<dbReference type="FunFam" id="3.40.50.300:FF:000298">
    <property type="entry name" value="ATP-binding cassette sub-family A member 12"/>
    <property type="match status" value="1"/>
</dbReference>
<keyword evidence="7 9" id="KW-1133">Transmembrane helix</keyword>
<evidence type="ECO:0000256" key="3">
    <source>
        <dbReference type="ARBA" id="ARBA00022692"/>
    </source>
</evidence>
<keyword evidence="5" id="KW-0547">Nucleotide-binding</keyword>
<evidence type="ECO:0000256" key="8">
    <source>
        <dbReference type="ARBA" id="ARBA00023136"/>
    </source>
</evidence>
<feature type="transmembrane region" description="Helical" evidence="9">
    <location>
        <begin position="526"/>
        <end position="548"/>
    </location>
</feature>
<reference evidence="12" key="1">
    <citation type="submission" date="2015-09" db="EMBL/GenBank/DDBJ databases">
        <authorList>
            <consortium name="Pathogen Informatics"/>
        </authorList>
    </citation>
    <scope>NUCLEOTIDE SEQUENCE [LARGE SCALE GENOMIC DNA]</scope>
    <source>
        <strain evidence="12">Lake Konstanz</strain>
    </source>
</reference>
<evidence type="ECO:0000256" key="5">
    <source>
        <dbReference type="ARBA" id="ARBA00022741"/>
    </source>
</evidence>
<keyword evidence="4" id="KW-0677">Repeat</keyword>
<dbReference type="PROSITE" id="PS50893">
    <property type="entry name" value="ABC_TRANSPORTER_2"/>
    <property type="match status" value="2"/>
</dbReference>
<feature type="transmembrane region" description="Helical" evidence="9">
    <location>
        <begin position="1332"/>
        <end position="1354"/>
    </location>
</feature>
<dbReference type="OMA" id="PFATWSE"/>
<feature type="transmembrane region" description="Helical" evidence="9">
    <location>
        <begin position="459"/>
        <end position="477"/>
    </location>
</feature>
<proteinExistence type="predicted"/>
<evidence type="ECO:0000256" key="2">
    <source>
        <dbReference type="ARBA" id="ARBA00022448"/>
    </source>
</evidence>
<dbReference type="GO" id="GO:0016020">
    <property type="term" value="C:membrane"/>
    <property type="evidence" value="ECO:0007669"/>
    <property type="project" value="UniProtKB-SubCell"/>
</dbReference>
<dbReference type="InterPro" id="IPR003593">
    <property type="entry name" value="AAA+_ATPase"/>
</dbReference>
<dbReference type="SMART" id="SM00382">
    <property type="entry name" value="AAA"/>
    <property type="match status" value="2"/>
</dbReference>
<evidence type="ECO:0000256" key="9">
    <source>
        <dbReference type="SAM" id="Phobius"/>
    </source>
</evidence>
<dbReference type="CDD" id="cd03263">
    <property type="entry name" value="ABC_subfamily_A"/>
    <property type="match status" value="2"/>
</dbReference>
<feature type="transmembrane region" description="Helical" evidence="9">
    <location>
        <begin position="51"/>
        <end position="71"/>
    </location>
</feature>
<dbReference type="InterPro" id="IPR017871">
    <property type="entry name" value="ABC_transporter-like_CS"/>
</dbReference>
<dbReference type="InterPro" id="IPR056264">
    <property type="entry name" value="R2_ABCA1-4-like"/>
</dbReference>
<dbReference type="Pfam" id="PF12698">
    <property type="entry name" value="ABC2_membrane_3"/>
    <property type="match status" value="2"/>
</dbReference>
<dbReference type="Gene3D" id="3.40.50.300">
    <property type="entry name" value="P-loop containing nucleotide triphosphate hydrolases"/>
    <property type="match status" value="2"/>
</dbReference>
<dbReference type="GO" id="GO:0016887">
    <property type="term" value="F:ATP hydrolysis activity"/>
    <property type="evidence" value="ECO:0007669"/>
    <property type="project" value="InterPro"/>
</dbReference>
<dbReference type="InterPro" id="IPR003439">
    <property type="entry name" value="ABC_transporter-like_ATP-bd"/>
</dbReference>
<evidence type="ECO:0000259" key="10">
    <source>
        <dbReference type="PROSITE" id="PS50893"/>
    </source>
</evidence>
<keyword evidence="12" id="KW-1185">Reference proteome</keyword>
<dbReference type="SUPFAM" id="SSF52540">
    <property type="entry name" value="P-loop containing nucleoside triphosphate hydrolases"/>
    <property type="match status" value="2"/>
</dbReference>
<feature type="transmembrane region" description="Helical" evidence="9">
    <location>
        <begin position="1374"/>
        <end position="1391"/>
    </location>
</feature>
<dbReference type="OrthoDB" id="6512918at2759"/>
<dbReference type="EMBL" id="CYKH01000770">
    <property type="protein sequence ID" value="CUG36520.1"/>
    <property type="molecule type" value="Genomic_DNA"/>
</dbReference>
<dbReference type="PANTHER" id="PTHR19229">
    <property type="entry name" value="ATP-BINDING CASSETTE TRANSPORTER SUBFAMILY A ABCA"/>
    <property type="match status" value="1"/>
</dbReference>
<name>A0A0S4J5Z1_BODSA</name>
<evidence type="ECO:0000256" key="4">
    <source>
        <dbReference type="ARBA" id="ARBA00022737"/>
    </source>
</evidence>
<feature type="transmembrane region" description="Helical" evidence="9">
    <location>
        <begin position="1226"/>
        <end position="1252"/>
    </location>
</feature>
<keyword evidence="6" id="KW-0067">ATP-binding</keyword>
<evidence type="ECO:0000313" key="11">
    <source>
        <dbReference type="EMBL" id="CUG36520.1"/>
    </source>
</evidence>
<dbReference type="GO" id="GO:0140359">
    <property type="term" value="F:ABC-type transporter activity"/>
    <property type="evidence" value="ECO:0007669"/>
    <property type="project" value="InterPro"/>
</dbReference>
<dbReference type="FunFam" id="3.40.50.300:FF:001592">
    <property type="entry name" value="ATP-binding cassette protein subfamily A, member 6"/>
    <property type="match status" value="1"/>
</dbReference>
<evidence type="ECO:0000256" key="6">
    <source>
        <dbReference type="ARBA" id="ARBA00022840"/>
    </source>
</evidence>
<organism evidence="11 12">
    <name type="scientific">Bodo saltans</name>
    <name type="common">Flagellated protozoan</name>
    <dbReference type="NCBI Taxonomy" id="75058"/>
    <lineage>
        <taxon>Eukaryota</taxon>
        <taxon>Discoba</taxon>
        <taxon>Euglenozoa</taxon>
        <taxon>Kinetoplastea</taxon>
        <taxon>Metakinetoplastina</taxon>
        <taxon>Eubodonida</taxon>
        <taxon>Bodonidae</taxon>
        <taxon>Bodo</taxon>
    </lineage>
</organism>
<feature type="transmembrane region" description="Helical" evidence="9">
    <location>
        <begin position="1298"/>
        <end position="1320"/>
    </location>
</feature>
<feature type="domain" description="ABC transporter" evidence="10">
    <location>
        <begin position="610"/>
        <end position="843"/>
    </location>
</feature>
<accession>A0A0S4J5Z1</accession>